<feature type="non-terminal residue" evidence="2">
    <location>
        <position position="91"/>
    </location>
</feature>
<protein>
    <recommendedName>
        <fullName evidence="4">Secreted protein</fullName>
    </recommendedName>
</protein>
<sequence>MTPALFFAWRVILLGPRLTQADWRFWPNASTQGWNFPDGYLSSHISRVQVRSMYYVEFRTARRKSQSGWRWKLERESTRQCARRETRLSHL</sequence>
<evidence type="ECO:0000256" key="1">
    <source>
        <dbReference type="SAM" id="SignalP"/>
    </source>
</evidence>
<feature type="chain" id="PRO_5040344570" description="Secreted protein" evidence="1">
    <location>
        <begin position="22"/>
        <end position="91"/>
    </location>
</feature>
<keyword evidence="1" id="KW-0732">Signal</keyword>
<gene>
    <name evidence="2" type="ORF">B0J13DRAFT_540581</name>
</gene>
<organism evidence="2 3">
    <name type="scientific">Dactylonectria estremocensis</name>
    <dbReference type="NCBI Taxonomy" id="1079267"/>
    <lineage>
        <taxon>Eukaryota</taxon>
        <taxon>Fungi</taxon>
        <taxon>Dikarya</taxon>
        <taxon>Ascomycota</taxon>
        <taxon>Pezizomycotina</taxon>
        <taxon>Sordariomycetes</taxon>
        <taxon>Hypocreomycetidae</taxon>
        <taxon>Hypocreales</taxon>
        <taxon>Nectriaceae</taxon>
        <taxon>Dactylonectria</taxon>
    </lineage>
</organism>
<keyword evidence="3" id="KW-1185">Reference proteome</keyword>
<dbReference type="EMBL" id="JAGMUU010000002">
    <property type="protein sequence ID" value="KAH7160179.1"/>
    <property type="molecule type" value="Genomic_DNA"/>
</dbReference>
<dbReference type="Proteomes" id="UP000717696">
    <property type="component" value="Unassembled WGS sequence"/>
</dbReference>
<evidence type="ECO:0000313" key="2">
    <source>
        <dbReference type="EMBL" id="KAH7160179.1"/>
    </source>
</evidence>
<feature type="signal peptide" evidence="1">
    <location>
        <begin position="1"/>
        <end position="21"/>
    </location>
</feature>
<comment type="caution">
    <text evidence="2">The sequence shown here is derived from an EMBL/GenBank/DDBJ whole genome shotgun (WGS) entry which is preliminary data.</text>
</comment>
<proteinExistence type="predicted"/>
<name>A0A9P9JB78_9HYPO</name>
<accession>A0A9P9JB78</accession>
<dbReference type="AlphaFoldDB" id="A0A9P9JB78"/>
<reference evidence="2" key="1">
    <citation type="journal article" date="2021" name="Nat. Commun.">
        <title>Genetic determinants of endophytism in the Arabidopsis root mycobiome.</title>
        <authorList>
            <person name="Mesny F."/>
            <person name="Miyauchi S."/>
            <person name="Thiergart T."/>
            <person name="Pickel B."/>
            <person name="Atanasova L."/>
            <person name="Karlsson M."/>
            <person name="Huettel B."/>
            <person name="Barry K.W."/>
            <person name="Haridas S."/>
            <person name="Chen C."/>
            <person name="Bauer D."/>
            <person name="Andreopoulos W."/>
            <person name="Pangilinan J."/>
            <person name="LaButti K."/>
            <person name="Riley R."/>
            <person name="Lipzen A."/>
            <person name="Clum A."/>
            <person name="Drula E."/>
            <person name="Henrissat B."/>
            <person name="Kohler A."/>
            <person name="Grigoriev I.V."/>
            <person name="Martin F.M."/>
            <person name="Hacquard S."/>
        </authorList>
    </citation>
    <scope>NUCLEOTIDE SEQUENCE</scope>
    <source>
        <strain evidence="2">MPI-CAGE-AT-0021</strain>
    </source>
</reference>
<evidence type="ECO:0000313" key="3">
    <source>
        <dbReference type="Proteomes" id="UP000717696"/>
    </source>
</evidence>
<evidence type="ECO:0008006" key="4">
    <source>
        <dbReference type="Google" id="ProtNLM"/>
    </source>
</evidence>